<sequence length="72" mass="8041">MVSLKTSLAYEAEEVASRSLKIMHSRGSFVTPIRALKAKGVESLEIDERELRGVVEVYASFTLSKLENARQN</sequence>
<evidence type="ECO:0000313" key="2">
    <source>
        <dbReference type="Proteomes" id="UP000278475"/>
    </source>
</evidence>
<comment type="caution">
    <text evidence="1">The sequence shown here is derived from an EMBL/GenBank/DDBJ whole genome shotgun (WGS) entry which is preliminary data.</text>
</comment>
<dbReference type="Proteomes" id="UP000278475">
    <property type="component" value="Unassembled WGS sequence"/>
</dbReference>
<accession>A0A497EJM7</accession>
<protein>
    <submittedName>
        <fullName evidence="1">Uncharacterized protein</fullName>
    </submittedName>
</protein>
<gene>
    <name evidence="1" type="ORF">DRJ31_10485</name>
</gene>
<reference evidence="1 2" key="1">
    <citation type="submission" date="2018-06" db="EMBL/GenBank/DDBJ databases">
        <title>Extensive metabolic versatility and redundancy in microbially diverse, dynamic hydrothermal sediments.</title>
        <authorList>
            <person name="Dombrowski N."/>
            <person name="Teske A."/>
            <person name="Baker B.J."/>
        </authorList>
    </citation>
    <scope>NUCLEOTIDE SEQUENCE [LARGE SCALE GENOMIC DNA]</scope>
    <source>
        <strain evidence="1">B66_G16</strain>
    </source>
</reference>
<feature type="non-terminal residue" evidence="1">
    <location>
        <position position="72"/>
    </location>
</feature>
<proteinExistence type="predicted"/>
<dbReference type="AlphaFoldDB" id="A0A497EJM7"/>
<evidence type="ECO:0000313" key="1">
    <source>
        <dbReference type="EMBL" id="RLE46048.1"/>
    </source>
</evidence>
<dbReference type="EMBL" id="QMQV01000211">
    <property type="protein sequence ID" value="RLE46048.1"/>
    <property type="molecule type" value="Genomic_DNA"/>
</dbReference>
<name>A0A497EJM7_9CREN</name>
<organism evidence="1 2">
    <name type="scientific">Thermoproteota archaeon</name>
    <dbReference type="NCBI Taxonomy" id="2056631"/>
    <lineage>
        <taxon>Archaea</taxon>
        <taxon>Thermoproteota</taxon>
    </lineage>
</organism>